<name>A0ABT0ZWA1_9PSEU</name>
<reference evidence="2" key="1">
    <citation type="submission" date="2021-04" db="EMBL/GenBank/DDBJ databases">
        <title>Pseudonocardia sp. nov., isolated from sandy soil of mangrove forest.</title>
        <authorList>
            <person name="Zan Z."/>
            <person name="Huang R."/>
            <person name="Liu W."/>
        </authorList>
    </citation>
    <scope>NUCLEOTIDE SEQUENCE</scope>
    <source>
        <strain evidence="2">S2-4</strain>
    </source>
</reference>
<sequence length="242" mass="26000">MAHPDVHVPPMSTPLLPPGQRAVAGFPRFGSHLHRPPPPVPDRPVLLVGGEFDEPFPVDLTDLDLPTTEQVSDLHCVSGWSAVGLRWTGVGFGAFYDHVVAPRLRPGPDVTHVVLTAHDGYRVRVALADLREPDVLLATGLDGAPLTPAHGAPLRLVSPSQYGFVSVKHLRGIEARSTPPAGHRRTRSTTVAGGLVHGHRRARVWREERHPHLPAALVRPLYRLFIAPGIALGALGAHTPAA</sequence>
<dbReference type="Gene3D" id="3.90.420.10">
    <property type="entry name" value="Oxidoreductase, molybdopterin-binding domain"/>
    <property type="match status" value="1"/>
</dbReference>
<proteinExistence type="predicted"/>
<dbReference type="InterPro" id="IPR036374">
    <property type="entry name" value="OxRdtase_Mopterin-bd_sf"/>
</dbReference>
<dbReference type="PANTHER" id="PTHR43032">
    <property type="entry name" value="PROTEIN-METHIONINE-SULFOXIDE REDUCTASE"/>
    <property type="match status" value="1"/>
</dbReference>
<comment type="caution">
    <text evidence="2">The sequence shown here is derived from an EMBL/GenBank/DDBJ whole genome shotgun (WGS) entry which is preliminary data.</text>
</comment>
<dbReference type="Pfam" id="PF00174">
    <property type="entry name" value="Oxidored_molyb"/>
    <property type="match status" value="1"/>
</dbReference>
<dbReference type="InterPro" id="IPR000572">
    <property type="entry name" value="OxRdtase_Mopterin-bd_dom"/>
</dbReference>
<organism evidence="2 3">
    <name type="scientific">Pseudonocardia humida</name>
    <dbReference type="NCBI Taxonomy" id="2800819"/>
    <lineage>
        <taxon>Bacteria</taxon>
        <taxon>Bacillati</taxon>
        <taxon>Actinomycetota</taxon>
        <taxon>Actinomycetes</taxon>
        <taxon>Pseudonocardiales</taxon>
        <taxon>Pseudonocardiaceae</taxon>
        <taxon>Pseudonocardia</taxon>
    </lineage>
</organism>
<accession>A0ABT0ZWA1</accession>
<gene>
    <name evidence="2" type="ORF">KDL28_08120</name>
</gene>
<protein>
    <submittedName>
        <fullName evidence="2">Molybdopterin-dependent oxidoreductase</fullName>
    </submittedName>
</protein>
<dbReference type="Proteomes" id="UP001165283">
    <property type="component" value="Unassembled WGS sequence"/>
</dbReference>
<dbReference type="SUPFAM" id="SSF56524">
    <property type="entry name" value="Oxidoreductase molybdopterin-binding domain"/>
    <property type="match status" value="1"/>
</dbReference>
<dbReference type="EMBL" id="JAGSOV010000017">
    <property type="protein sequence ID" value="MCO1655022.1"/>
    <property type="molecule type" value="Genomic_DNA"/>
</dbReference>
<feature type="domain" description="Oxidoreductase molybdopterin-binding" evidence="1">
    <location>
        <begin position="45"/>
        <end position="182"/>
    </location>
</feature>
<keyword evidence="3" id="KW-1185">Reference proteome</keyword>
<dbReference type="RefSeq" id="WP_252436763.1">
    <property type="nucleotide sequence ID" value="NZ_JAGSOV010000017.1"/>
</dbReference>
<evidence type="ECO:0000259" key="1">
    <source>
        <dbReference type="Pfam" id="PF00174"/>
    </source>
</evidence>
<evidence type="ECO:0000313" key="2">
    <source>
        <dbReference type="EMBL" id="MCO1655022.1"/>
    </source>
</evidence>
<evidence type="ECO:0000313" key="3">
    <source>
        <dbReference type="Proteomes" id="UP001165283"/>
    </source>
</evidence>